<evidence type="ECO:0000256" key="2">
    <source>
        <dbReference type="ARBA" id="ARBA00012528"/>
    </source>
</evidence>
<dbReference type="GO" id="GO:0005886">
    <property type="term" value="C:plasma membrane"/>
    <property type="evidence" value="ECO:0007669"/>
    <property type="project" value="TreeGrafter"/>
</dbReference>
<dbReference type="GO" id="GO:1902201">
    <property type="term" value="P:negative regulation of bacterial-type flagellum-dependent cell motility"/>
    <property type="evidence" value="ECO:0007669"/>
    <property type="project" value="TreeGrafter"/>
</dbReference>
<dbReference type="PROSITE" id="PS50887">
    <property type="entry name" value="GGDEF"/>
    <property type="match status" value="1"/>
</dbReference>
<keyword evidence="6" id="KW-1185">Reference proteome</keyword>
<feature type="domain" description="GGDEF" evidence="4">
    <location>
        <begin position="12"/>
        <end position="150"/>
    </location>
</feature>
<dbReference type="RefSeq" id="WP_245831988.1">
    <property type="nucleotide sequence ID" value="NZ_MPRJ01000017.1"/>
</dbReference>
<dbReference type="EC" id="2.7.7.65" evidence="2"/>
<dbReference type="Gene3D" id="3.30.70.270">
    <property type="match status" value="1"/>
</dbReference>
<dbReference type="PANTHER" id="PTHR45138">
    <property type="entry name" value="REGULATORY COMPONENTS OF SENSORY TRANSDUCTION SYSTEM"/>
    <property type="match status" value="1"/>
</dbReference>
<evidence type="ECO:0000313" key="6">
    <source>
        <dbReference type="Proteomes" id="UP000190896"/>
    </source>
</evidence>
<name>A0A1T2KWC3_9GAMM</name>
<dbReference type="CDD" id="cd01949">
    <property type="entry name" value="GGDEF"/>
    <property type="match status" value="1"/>
</dbReference>
<evidence type="ECO:0000259" key="4">
    <source>
        <dbReference type="PROSITE" id="PS50887"/>
    </source>
</evidence>
<evidence type="ECO:0000256" key="1">
    <source>
        <dbReference type="ARBA" id="ARBA00001946"/>
    </source>
</evidence>
<gene>
    <name evidence="5" type="ORF">BOW51_03840</name>
</gene>
<dbReference type="FunFam" id="3.30.70.270:FF:000001">
    <property type="entry name" value="Diguanylate cyclase domain protein"/>
    <property type="match status" value="1"/>
</dbReference>
<organism evidence="5 6">
    <name type="scientific">Solemya velesiana gill symbiont</name>
    <dbReference type="NCBI Taxonomy" id="1918948"/>
    <lineage>
        <taxon>Bacteria</taxon>
        <taxon>Pseudomonadati</taxon>
        <taxon>Pseudomonadota</taxon>
        <taxon>Gammaproteobacteria</taxon>
        <taxon>sulfur-oxidizing symbionts</taxon>
    </lineage>
</organism>
<comment type="cofactor">
    <cofactor evidence="1">
        <name>Mg(2+)</name>
        <dbReference type="ChEBI" id="CHEBI:18420"/>
    </cofactor>
</comment>
<dbReference type="Proteomes" id="UP000190896">
    <property type="component" value="Unassembled WGS sequence"/>
</dbReference>
<dbReference type="InterPro" id="IPR043128">
    <property type="entry name" value="Rev_trsase/Diguanyl_cyclase"/>
</dbReference>
<comment type="catalytic activity">
    <reaction evidence="3">
        <text>2 GTP = 3',3'-c-di-GMP + 2 diphosphate</text>
        <dbReference type="Rhea" id="RHEA:24898"/>
        <dbReference type="ChEBI" id="CHEBI:33019"/>
        <dbReference type="ChEBI" id="CHEBI:37565"/>
        <dbReference type="ChEBI" id="CHEBI:58805"/>
        <dbReference type="EC" id="2.7.7.65"/>
    </reaction>
</comment>
<sequence length="164" mass="18375">MEEVARSRRYNLPLSCLFIDADHFNKVNDNYGYSAGDAVLREIALRVKECLRVSDIATRYGGEEFAVLLPQTDSEMALHLAERIRHQVADRAIAIDKQSELKITVSIGVSQLQLSQQGLKHDSDQLLSQADEALYQAKASGRNRTRLYSVNFPGEEGVKPRNSP</sequence>
<protein>
    <recommendedName>
        <fullName evidence="2">diguanylate cyclase</fullName>
        <ecNumber evidence="2">2.7.7.65</ecNumber>
    </recommendedName>
</protein>
<dbReference type="InterPro" id="IPR050469">
    <property type="entry name" value="Diguanylate_Cyclase"/>
</dbReference>
<dbReference type="Pfam" id="PF00990">
    <property type="entry name" value="GGDEF"/>
    <property type="match status" value="1"/>
</dbReference>
<proteinExistence type="predicted"/>
<dbReference type="GO" id="GO:0043709">
    <property type="term" value="P:cell adhesion involved in single-species biofilm formation"/>
    <property type="evidence" value="ECO:0007669"/>
    <property type="project" value="TreeGrafter"/>
</dbReference>
<evidence type="ECO:0000313" key="5">
    <source>
        <dbReference type="EMBL" id="OOZ37124.1"/>
    </source>
</evidence>
<evidence type="ECO:0000256" key="3">
    <source>
        <dbReference type="ARBA" id="ARBA00034247"/>
    </source>
</evidence>
<comment type="caution">
    <text evidence="5">The sequence shown here is derived from an EMBL/GenBank/DDBJ whole genome shotgun (WGS) entry which is preliminary data.</text>
</comment>
<accession>A0A1T2KWC3</accession>
<dbReference type="InterPro" id="IPR000160">
    <property type="entry name" value="GGDEF_dom"/>
</dbReference>
<dbReference type="InterPro" id="IPR029787">
    <property type="entry name" value="Nucleotide_cyclase"/>
</dbReference>
<dbReference type="SMART" id="SM00267">
    <property type="entry name" value="GGDEF"/>
    <property type="match status" value="1"/>
</dbReference>
<reference evidence="5 6" key="1">
    <citation type="submission" date="2016-11" db="EMBL/GenBank/DDBJ databases">
        <title>Mixed transmission modes and dynamic genome evolution in an obligate animal-bacterial symbiosis.</title>
        <authorList>
            <person name="Russell S.L."/>
            <person name="Corbett-Detig R.B."/>
            <person name="Cavanaugh C.M."/>
        </authorList>
    </citation>
    <scope>NUCLEOTIDE SEQUENCE [LARGE SCALE GENOMIC DNA]</scope>
    <source>
        <strain evidence="5">Se-Cadez</strain>
    </source>
</reference>
<dbReference type="PANTHER" id="PTHR45138:SF9">
    <property type="entry name" value="DIGUANYLATE CYCLASE DGCM-RELATED"/>
    <property type="match status" value="1"/>
</dbReference>
<dbReference type="EMBL" id="MPRJ01000017">
    <property type="protein sequence ID" value="OOZ37124.1"/>
    <property type="molecule type" value="Genomic_DNA"/>
</dbReference>
<dbReference type="SUPFAM" id="SSF55073">
    <property type="entry name" value="Nucleotide cyclase"/>
    <property type="match status" value="1"/>
</dbReference>
<dbReference type="NCBIfam" id="TIGR00254">
    <property type="entry name" value="GGDEF"/>
    <property type="match status" value="1"/>
</dbReference>
<dbReference type="GO" id="GO:0052621">
    <property type="term" value="F:diguanylate cyclase activity"/>
    <property type="evidence" value="ECO:0007669"/>
    <property type="project" value="UniProtKB-EC"/>
</dbReference>
<dbReference type="AlphaFoldDB" id="A0A1T2KWC3"/>